<dbReference type="Proteomes" id="UP000681722">
    <property type="component" value="Unassembled WGS sequence"/>
</dbReference>
<dbReference type="SMART" id="SM01115">
    <property type="entry name" value="cwf21"/>
    <property type="match status" value="1"/>
</dbReference>
<evidence type="ECO:0000256" key="3">
    <source>
        <dbReference type="ARBA" id="ARBA00022801"/>
    </source>
</evidence>
<evidence type="ECO:0000256" key="6">
    <source>
        <dbReference type="SAM" id="Coils"/>
    </source>
</evidence>
<dbReference type="InterPro" id="IPR013078">
    <property type="entry name" value="His_Pase_superF_clade-1"/>
</dbReference>
<dbReference type="GO" id="GO:0005634">
    <property type="term" value="C:nucleus"/>
    <property type="evidence" value="ECO:0007669"/>
    <property type="project" value="UniProtKB-ARBA"/>
</dbReference>
<evidence type="ECO:0000256" key="2">
    <source>
        <dbReference type="ARBA" id="ARBA00013081"/>
    </source>
</evidence>
<evidence type="ECO:0000313" key="13">
    <source>
        <dbReference type="Proteomes" id="UP000663829"/>
    </source>
</evidence>
<dbReference type="InterPro" id="IPR013170">
    <property type="entry name" value="mRNA_splic_Cwf21_dom"/>
</dbReference>
<keyword evidence="6" id="KW-0175">Coiled coil</keyword>
<feature type="compositionally biased region" description="Basic residues" evidence="7">
    <location>
        <begin position="527"/>
        <end position="536"/>
    </location>
</feature>
<gene>
    <name evidence="10" type="ORF">GPM918_LOCUS5390</name>
    <name evidence="9" type="ORF">OVA965_LOCUS903</name>
    <name evidence="12" type="ORF">SRO942_LOCUS5390</name>
    <name evidence="11" type="ORF">TMI583_LOCUS900</name>
</gene>
<comment type="caution">
    <text evidence="10">The sequence shown here is derived from an EMBL/GenBank/DDBJ whole genome shotgun (WGS) entry which is preliminary data.</text>
</comment>
<dbReference type="OrthoDB" id="2118094at2759"/>
<feature type="region of interest" description="Disordered" evidence="7">
    <location>
        <begin position="442"/>
        <end position="536"/>
    </location>
</feature>
<organism evidence="10 13">
    <name type="scientific">Didymodactylos carnosus</name>
    <dbReference type="NCBI Taxonomy" id="1234261"/>
    <lineage>
        <taxon>Eukaryota</taxon>
        <taxon>Metazoa</taxon>
        <taxon>Spiralia</taxon>
        <taxon>Gnathifera</taxon>
        <taxon>Rotifera</taxon>
        <taxon>Eurotatoria</taxon>
        <taxon>Bdelloidea</taxon>
        <taxon>Philodinida</taxon>
        <taxon>Philodinidae</taxon>
        <taxon>Didymodactylos</taxon>
    </lineage>
</organism>
<dbReference type="PANTHER" id="PTHR20935">
    <property type="entry name" value="PHOSPHOGLYCERATE MUTASE-RELATED"/>
    <property type="match status" value="1"/>
</dbReference>
<evidence type="ECO:0000313" key="9">
    <source>
        <dbReference type="EMBL" id="CAF0732449.1"/>
    </source>
</evidence>
<keyword evidence="13" id="KW-1185">Reference proteome</keyword>
<protein>
    <recommendedName>
        <fullName evidence="4">Serine/threonine-protein phosphatase PGAM5, mitochondrial</fullName>
        <ecNumber evidence="2">3.1.3.16</ecNumber>
    </recommendedName>
    <alternativeName>
        <fullName evidence="5">Serine/threonine-protein phosphatase Pgam5, mitochondrial</fullName>
    </alternativeName>
</protein>
<accession>A0A813VJL5</accession>
<sequence length="536" mass="62590">MRFSIKIGSIGVFCTTATTYFYQTRKDKKSNIFHSVINAATLIDTNQSENSSGDHKRSTPIQSTQKWNWNWDGRQLSTVDDVKTKACRHIYLIRHGQYTTRVDHEDKKHLTALGNEQAVLVGKALLDSNIKFTRFVQSGLIRAIQTANHVNEYLKFDKIEQDPNLNEGLPYIPDPPGRIVEEIAKGNIEVETARLETAFHTYFHRPLTNQTEDSHEIIVCHGNVIRYFVCRALQIPADAWLRFNLYHCSITHLMLGSNGRVVCLSMYNGIGLNTPRGTGTNGYVQKNLSFVNVKRDRVTYVKDADVKQLEALIERKGNAEILEHEKKRRIELKCVEMRDMMLSNDYDEETTTRKVQKFRKMLVEREGLYDTKQVEYDEHGRPVAKETHQLAQANEEKNRKLRQALGLGEFDPKEAARRKAEEIREVERRKIELAQKQYTIIQDEQEDEHEEQDDDSNNSVDKREKSIKEKDQHHSSSRKEKGRHDREHERKRSKEKQKSSHEGHKSKRSNHHDSNDQHRDNDSDRDHKRKRSRRSK</sequence>
<dbReference type="Pfam" id="PF00300">
    <property type="entry name" value="His_Phos_1"/>
    <property type="match status" value="2"/>
</dbReference>
<feature type="domain" description="CWF21" evidence="8">
    <location>
        <begin position="322"/>
        <end position="367"/>
    </location>
</feature>
<evidence type="ECO:0000313" key="11">
    <source>
        <dbReference type="EMBL" id="CAF3508193.1"/>
    </source>
</evidence>
<evidence type="ECO:0000256" key="7">
    <source>
        <dbReference type="SAM" id="MobiDB-lite"/>
    </source>
</evidence>
<dbReference type="Pfam" id="PF08312">
    <property type="entry name" value="cwf21"/>
    <property type="match status" value="1"/>
</dbReference>
<comment type="similarity">
    <text evidence="1">Belongs to the phosphoglycerate mutase family. BPG-dependent PGAM subfamily.</text>
</comment>
<evidence type="ECO:0000256" key="5">
    <source>
        <dbReference type="ARBA" id="ARBA00040722"/>
    </source>
</evidence>
<dbReference type="CDD" id="cd07067">
    <property type="entry name" value="HP_PGM_like"/>
    <property type="match status" value="1"/>
</dbReference>
<dbReference type="Proteomes" id="UP000677228">
    <property type="component" value="Unassembled WGS sequence"/>
</dbReference>
<dbReference type="EC" id="3.1.3.16" evidence="2"/>
<name>A0A813VJL5_9BILA</name>
<proteinExistence type="inferred from homology"/>
<keyword evidence="3" id="KW-0378">Hydrolase</keyword>
<dbReference type="EMBL" id="CAJOBC010000777">
    <property type="protein sequence ID" value="CAF3624843.1"/>
    <property type="molecule type" value="Genomic_DNA"/>
</dbReference>
<dbReference type="Proteomes" id="UP000682733">
    <property type="component" value="Unassembled WGS sequence"/>
</dbReference>
<evidence type="ECO:0000313" key="12">
    <source>
        <dbReference type="EMBL" id="CAF3624843.1"/>
    </source>
</evidence>
<dbReference type="GO" id="GO:0004722">
    <property type="term" value="F:protein serine/threonine phosphatase activity"/>
    <property type="evidence" value="ECO:0007669"/>
    <property type="project" value="UniProtKB-EC"/>
</dbReference>
<feature type="coiled-coil region" evidence="6">
    <location>
        <begin position="383"/>
        <end position="437"/>
    </location>
</feature>
<reference evidence="10" key="1">
    <citation type="submission" date="2021-02" db="EMBL/GenBank/DDBJ databases">
        <authorList>
            <person name="Nowell W R."/>
        </authorList>
    </citation>
    <scope>NUCLEOTIDE SEQUENCE</scope>
</reference>
<feature type="compositionally biased region" description="Basic and acidic residues" evidence="7">
    <location>
        <begin position="460"/>
        <end position="503"/>
    </location>
</feature>
<evidence type="ECO:0000256" key="1">
    <source>
        <dbReference type="ARBA" id="ARBA00006717"/>
    </source>
</evidence>
<dbReference type="Gene3D" id="3.40.50.1240">
    <property type="entry name" value="Phosphoglycerate mutase-like"/>
    <property type="match status" value="1"/>
</dbReference>
<evidence type="ECO:0000259" key="8">
    <source>
        <dbReference type="SMART" id="SM01115"/>
    </source>
</evidence>
<feature type="compositionally biased region" description="Acidic residues" evidence="7">
    <location>
        <begin position="443"/>
        <end position="456"/>
    </location>
</feature>
<dbReference type="InterPro" id="IPR029033">
    <property type="entry name" value="His_PPase_superfam"/>
</dbReference>
<dbReference type="EMBL" id="CAJNOK010000145">
    <property type="protein sequence ID" value="CAF0732449.1"/>
    <property type="molecule type" value="Genomic_DNA"/>
</dbReference>
<dbReference type="GO" id="GO:0090141">
    <property type="term" value="P:positive regulation of mitochondrial fission"/>
    <property type="evidence" value="ECO:0007669"/>
    <property type="project" value="TreeGrafter"/>
</dbReference>
<dbReference type="GO" id="GO:0005739">
    <property type="term" value="C:mitochondrion"/>
    <property type="evidence" value="ECO:0007669"/>
    <property type="project" value="TreeGrafter"/>
</dbReference>
<evidence type="ECO:0000313" key="10">
    <source>
        <dbReference type="EMBL" id="CAF0837586.1"/>
    </source>
</evidence>
<dbReference type="Proteomes" id="UP000663829">
    <property type="component" value="Unassembled WGS sequence"/>
</dbReference>
<evidence type="ECO:0000256" key="4">
    <source>
        <dbReference type="ARBA" id="ARBA00039765"/>
    </source>
</evidence>
<dbReference type="SMART" id="SM00855">
    <property type="entry name" value="PGAM"/>
    <property type="match status" value="1"/>
</dbReference>
<dbReference type="AlphaFoldDB" id="A0A813VJL5"/>
<dbReference type="EMBL" id="CAJNOQ010000777">
    <property type="protein sequence ID" value="CAF0837586.1"/>
    <property type="molecule type" value="Genomic_DNA"/>
</dbReference>
<dbReference type="InterPro" id="IPR051021">
    <property type="entry name" value="Mito_Ser/Thr_phosphatase"/>
</dbReference>
<feature type="compositionally biased region" description="Basic and acidic residues" evidence="7">
    <location>
        <begin position="511"/>
        <end position="526"/>
    </location>
</feature>
<dbReference type="EMBL" id="CAJOBA010000144">
    <property type="protein sequence ID" value="CAF3508193.1"/>
    <property type="molecule type" value="Genomic_DNA"/>
</dbReference>
<dbReference type="PANTHER" id="PTHR20935:SF0">
    <property type="entry name" value="SERINE_THREONINE-PROTEIN PHOSPHATASE PGAM5, MITOCHONDRIAL"/>
    <property type="match status" value="1"/>
</dbReference>
<dbReference type="SUPFAM" id="SSF53254">
    <property type="entry name" value="Phosphoglycerate mutase-like"/>
    <property type="match status" value="1"/>
</dbReference>